<dbReference type="EMBL" id="FOHI01000001">
    <property type="protein sequence ID" value="SES74183.1"/>
    <property type="molecule type" value="Genomic_DNA"/>
</dbReference>
<reference evidence="1 2" key="1">
    <citation type="submission" date="2016-10" db="EMBL/GenBank/DDBJ databases">
        <authorList>
            <person name="de Groot N.N."/>
        </authorList>
    </citation>
    <scope>NUCLEOTIDE SEQUENCE [LARGE SCALE GENOMIC DNA]</scope>
    <source>
        <strain evidence="1 2">Nl7</strain>
    </source>
</reference>
<dbReference type="Proteomes" id="UP000183339">
    <property type="component" value="Unassembled WGS sequence"/>
</dbReference>
<evidence type="ECO:0008006" key="3">
    <source>
        <dbReference type="Google" id="ProtNLM"/>
    </source>
</evidence>
<gene>
    <name evidence="1" type="ORF">SAMN05216412_101430</name>
</gene>
<evidence type="ECO:0000313" key="2">
    <source>
        <dbReference type="Proteomes" id="UP000183339"/>
    </source>
</evidence>
<protein>
    <recommendedName>
        <fullName evidence="3">Transposase</fullName>
    </recommendedName>
</protein>
<evidence type="ECO:0000313" key="1">
    <source>
        <dbReference type="EMBL" id="SES74183.1"/>
    </source>
</evidence>
<organism evidence="1 2">
    <name type="scientific">Nitrosospira multiformis</name>
    <dbReference type="NCBI Taxonomy" id="1231"/>
    <lineage>
        <taxon>Bacteria</taxon>
        <taxon>Pseudomonadati</taxon>
        <taxon>Pseudomonadota</taxon>
        <taxon>Betaproteobacteria</taxon>
        <taxon>Nitrosomonadales</taxon>
        <taxon>Nitrosomonadaceae</taxon>
        <taxon>Nitrosospira</taxon>
    </lineage>
</organism>
<name>A0A1H9YYK3_9PROT</name>
<sequence>MCLINPDELIGSHAKRTGVARNPLRKGEKLRERVDAQLLSIADDPVLVRSFFRHPSVACISDC</sequence>
<dbReference type="AlphaFoldDB" id="A0A1H9YYK3"/>
<proteinExistence type="predicted"/>
<accession>A0A1H9YYK3</accession>